<dbReference type="GO" id="GO:0006013">
    <property type="term" value="P:mannose metabolic process"/>
    <property type="evidence" value="ECO:0007669"/>
    <property type="project" value="InterPro"/>
</dbReference>
<accession>A0A7E6FUK9</accession>
<name>A0A7E6FUK9_9MOLL</name>
<protein>
    <submittedName>
        <fullName evidence="5">Alpha-mannosidase 2 isoform X1</fullName>
    </submittedName>
</protein>
<proteinExistence type="predicted"/>
<dbReference type="PANTHER" id="PTHR11607">
    <property type="entry name" value="ALPHA-MANNOSIDASE"/>
    <property type="match status" value="1"/>
</dbReference>
<sequence>MSAQSSRFNTARSTSWLGGGGGPPGSADLLDCVFRPLLACSKMKKYMALWGSLFFFVICVSLYLMMETVNMNSRANVRLADFDENDFNSIESQIHKVEQDIHKNHGTIREIKKILRHIANGDKSSITKLKHLFENEDLDDSNKDSDSIDDLWDSDYKGLQPQKPLPEVVIPDGVCPAFRTESKTQRKIRNAYDVIPFDNIDGGVWKQGWNITYPTNHWENRDNLQVFVVPHTHCDPGWLKTFVGYYQQQTKGIFENMLVKLEEMPDMRLIYAEMSFFSMWWDEISPEKRARVKKLINNGKLEIVAGGWVMTDEANAHYYAMIDQMIEGHTWLNGTLGVKPQAGWSIDPFGLSPTMAYLLKQMGLKNMLIQRVHYSVKKYLAKKKELEFLWRQEWVASTGLRK</sequence>
<dbReference type="RefSeq" id="XP_036371269.1">
    <property type="nucleotide sequence ID" value="XM_036515376.1"/>
</dbReference>
<reference evidence="5" key="1">
    <citation type="submission" date="2025-08" db="UniProtKB">
        <authorList>
            <consortium name="RefSeq"/>
        </authorList>
    </citation>
    <scope>IDENTIFICATION</scope>
</reference>
<dbReference type="InterPro" id="IPR000602">
    <property type="entry name" value="Glyco_hydro_38_N"/>
</dbReference>
<keyword evidence="2" id="KW-1133">Transmembrane helix</keyword>
<evidence type="ECO:0000256" key="1">
    <source>
        <dbReference type="SAM" id="MobiDB-lite"/>
    </source>
</evidence>
<dbReference type="GO" id="GO:0006491">
    <property type="term" value="P:N-glycan processing"/>
    <property type="evidence" value="ECO:0007669"/>
    <property type="project" value="TreeGrafter"/>
</dbReference>
<dbReference type="InterPro" id="IPR027291">
    <property type="entry name" value="Glyco_hydro_38_N_sf"/>
</dbReference>
<keyword evidence="2" id="KW-0472">Membrane</keyword>
<evidence type="ECO:0000259" key="3">
    <source>
        <dbReference type="Pfam" id="PF01074"/>
    </source>
</evidence>
<dbReference type="PANTHER" id="PTHR11607:SF3">
    <property type="entry name" value="LYSOSOMAL ALPHA-MANNOSIDASE"/>
    <property type="match status" value="1"/>
</dbReference>
<keyword evidence="2" id="KW-0812">Transmembrane</keyword>
<dbReference type="AlphaFoldDB" id="A0A7E6FUK9"/>
<dbReference type="SUPFAM" id="SSF88713">
    <property type="entry name" value="Glycoside hydrolase/deacetylase"/>
    <property type="match status" value="1"/>
</dbReference>
<dbReference type="Gene3D" id="3.20.110.10">
    <property type="entry name" value="Glycoside hydrolase 38, N terminal domain"/>
    <property type="match status" value="1"/>
</dbReference>
<evidence type="ECO:0000313" key="4">
    <source>
        <dbReference type="Proteomes" id="UP000515154"/>
    </source>
</evidence>
<dbReference type="KEGG" id="osn:115226653"/>
<feature type="compositionally biased region" description="Polar residues" evidence="1">
    <location>
        <begin position="1"/>
        <end position="16"/>
    </location>
</feature>
<feature type="domain" description="Glycoside hydrolase family 38 N-terminal" evidence="3">
    <location>
        <begin position="225"/>
        <end position="394"/>
    </location>
</feature>
<dbReference type="InterPro" id="IPR050843">
    <property type="entry name" value="Glycosyl_Hydrlase_38"/>
</dbReference>
<dbReference type="GO" id="GO:0000139">
    <property type="term" value="C:Golgi membrane"/>
    <property type="evidence" value="ECO:0007669"/>
    <property type="project" value="TreeGrafter"/>
</dbReference>
<organism evidence="4 5">
    <name type="scientific">Octopus sinensis</name>
    <name type="common">East Asian common octopus</name>
    <dbReference type="NCBI Taxonomy" id="2607531"/>
    <lineage>
        <taxon>Eukaryota</taxon>
        <taxon>Metazoa</taxon>
        <taxon>Spiralia</taxon>
        <taxon>Lophotrochozoa</taxon>
        <taxon>Mollusca</taxon>
        <taxon>Cephalopoda</taxon>
        <taxon>Coleoidea</taxon>
        <taxon>Octopodiformes</taxon>
        <taxon>Octopoda</taxon>
        <taxon>Incirrata</taxon>
        <taxon>Octopodidae</taxon>
        <taxon>Octopus</taxon>
    </lineage>
</organism>
<gene>
    <name evidence="5" type="primary">LOC115226653</name>
</gene>
<dbReference type="InterPro" id="IPR011330">
    <property type="entry name" value="Glyco_hydro/deAcase_b/a-brl"/>
</dbReference>
<dbReference type="GO" id="GO:0004559">
    <property type="term" value="F:alpha-mannosidase activity"/>
    <property type="evidence" value="ECO:0007669"/>
    <property type="project" value="InterPro"/>
</dbReference>
<dbReference type="Proteomes" id="UP000515154">
    <property type="component" value="Linkage group LG30"/>
</dbReference>
<evidence type="ECO:0000256" key="2">
    <source>
        <dbReference type="SAM" id="Phobius"/>
    </source>
</evidence>
<evidence type="ECO:0000313" key="5">
    <source>
        <dbReference type="RefSeq" id="XP_036371269.1"/>
    </source>
</evidence>
<keyword evidence="4" id="KW-1185">Reference proteome</keyword>
<feature type="region of interest" description="Disordered" evidence="1">
    <location>
        <begin position="1"/>
        <end position="21"/>
    </location>
</feature>
<feature type="transmembrane region" description="Helical" evidence="2">
    <location>
        <begin position="46"/>
        <end position="66"/>
    </location>
</feature>
<dbReference type="Pfam" id="PF01074">
    <property type="entry name" value="Glyco_hydro_38N"/>
    <property type="match status" value="1"/>
</dbReference>